<gene>
    <name evidence="14" type="ORF">PF001_g3563</name>
    <name evidence="12" type="ORF">PF002_g17850</name>
    <name evidence="11" type="ORF">PF005_g16901</name>
    <name evidence="10" type="ORF">PF006_g15567</name>
    <name evidence="9" type="ORF">PF007_g12838</name>
    <name evidence="13" type="ORF">PF008_g17421</name>
    <name evidence="7" type="ORF">PF009_g18154</name>
    <name evidence="8" type="ORF">PF011_g15128</name>
</gene>
<dbReference type="GO" id="GO:0005507">
    <property type="term" value="F:copper ion binding"/>
    <property type="evidence" value="ECO:0007669"/>
    <property type="project" value="InterPro"/>
</dbReference>
<evidence type="ECO:0000313" key="18">
    <source>
        <dbReference type="Proteomes" id="UP000440367"/>
    </source>
</evidence>
<evidence type="ECO:0000313" key="14">
    <source>
        <dbReference type="EMBL" id="KAE9324203.1"/>
    </source>
</evidence>
<evidence type="ECO:0000256" key="2">
    <source>
        <dbReference type="ARBA" id="ARBA00022723"/>
    </source>
</evidence>
<dbReference type="SUPFAM" id="SSF49503">
    <property type="entry name" value="Cupredoxins"/>
    <property type="match status" value="3"/>
</dbReference>
<dbReference type="Pfam" id="PF07731">
    <property type="entry name" value="Cu-oxidase_2"/>
    <property type="match status" value="1"/>
</dbReference>
<evidence type="ECO:0000313" key="12">
    <source>
        <dbReference type="EMBL" id="KAE9213819.1"/>
    </source>
</evidence>
<evidence type="ECO:0000313" key="20">
    <source>
        <dbReference type="Proteomes" id="UP000441208"/>
    </source>
</evidence>
<evidence type="ECO:0000259" key="6">
    <source>
        <dbReference type="Pfam" id="PF07732"/>
    </source>
</evidence>
<evidence type="ECO:0000313" key="19">
    <source>
        <dbReference type="Proteomes" id="UP000440732"/>
    </source>
</evidence>
<dbReference type="InterPro" id="IPR008972">
    <property type="entry name" value="Cupredoxin"/>
</dbReference>
<dbReference type="EMBL" id="QXGB01001133">
    <property type="protein sequence ID" value="KAE9196382.1"/>
    <property type="molecule type" value="Genomic_DNA"/>
</dbReference>
<dbReference type="PANTHER" id="PTHR11709:SF518">
    <property type="entry name" value="MULTICOPPER OXIDASE"/>
    <property type="match status" value="1"/>
</dbReference>
<proteinExistence type="inferred from homology"/>
<feature type="region of interest" description="Disordered" evidence="4">
    <location>
        <begin position="415"/>
        <end position="442"/>
    </location>
</feature>
<dbReference type="AlphaFoldDB" id="A0A6A3S1I3"/>
<dbReference type="Proteomes" id="UP000440732">
    <property type="component" value="Unassembled WGS sequence"/>
</dbReference>
<comment type="caution">
    <text evidence="9">The sequence shown here is derived from an EMBL/GenBank/DDBJ whole genome shotgun (WGS) entry which is preliminary data.</text>
</comment>
<organism evidence="9 20">
    <name type="scientific">Phytophthora fragariae</name>
    <dbReference type="NCBI Taxonomy" id="53985"/>
    <lineage>
        <taxon>Eukaryota</taxon>
        <taxon>Sar</taxon>
        <taxon>Stramenopiles</taxon>
        <taxon>Oomycota</taxon>
        <taxon>Peronosporomycetes</taxon>
        <taxon>Peronosporales</taxon>
        <taxon>Peronosporaceae</taxon>
        <taxon>Phytophthora</taxon>
    </lineage>
</organism>
<dbReference type="Proteomes" id="UP000429523">
    <property type="component" value="Unassembled WGS sequence"/>
</dbReference>
<evidence type="ECO:0008006" key="23">
    <source>
        <dbReference type="Google" id="ProtNLM"/>
    </source>
</evidence>
<dbReference type="EMBL" id="QXFW01001010">
    <property type="protein sequence ID" value="KAE8998273.1"/>
    <property type="molecule type" value="Genomic_DNA"/>
</dbReference>
<dbReference type="EMBL" id="QXGA01001033">
    <property type="protein sequence ID" value="KAE9131260.1"/>
    <property type="molecule type" value="Genomic_DNA"/>
</dbReference>
<dbReference type="EMBL" id="QXGE01000113">
    <property type="protein sequence ID" value="KAE9324203.1"/>
    <property type="molecule type" value="Genomic_DNA"/>
</dbReference>
<evidence type="ECO:0000313" key="17">
    <source>
        <dbReference type="Proteomes" id="UP000437068"/>
    </source>
</evidence>
<evidence type="ECO:0000313" key="7">
    <source>
        <dbReference type="EMBL" id="KAE8931800.1"/>
    </source>
</evidence>
<sequence>MAHQTLNFSLTLPAVISSCVDSYVSISHAFAVSVTLFKSPGPGHMRLSVCLQAVVLTTAQAVVTAMHDYKPLRQPTVYESDCAKEWTKLIASDDRSTAKIRASELRVNLSVQLTRFTSDYVDFNTRSFNGQVPAPTIKVCPGDSLIVTLTNELKAGRSNNTNLHLHGMHLPPVGDADNVMPFVEPGGQRRYTYEIRQDHPAGTFWYHPHVQGNENSHLNGMMAGTLIVVDRPADLPTELAAMDDLILLLQAVCVENCLNMYDNLEDALENKFRDEEDGVWPTDLEIVENDADVPLNDTSLPTVFVNGQYLPTVNLAVGEYKRLRVVNAIANNVAEVVTTHGSGCTLDVLAMDGIYFDTPKPKDVIVIPPGGRADVAIMCAEVGKFYLETDCASSRNKLLGLENQHRVPSQRIMKLKVTKEPKDEDSDDGSESGRSATAKRLPYTLPNRPAYMQDTIGGDNNPPFIEEGNTYNFEFSVWMDKGIKYGVNHEKLNPSHINYSMPVNEMQQWELSVKDYRKPSLMDAGSSSGDRRLKTKCRSMNHPFHMHATHFQVSGMDDETDPNGVLFEVGEWRDTLPLFRGGVQIRFTPRDYMIGHIFAHCHIASHVDGGMAQLVRVYNREEDDGDNSDSAGSEADGSGSDASSDAEDEDDEDESGSASEGSEKAEDDEEEG</sequence>
<dbReference type="EMBL" id="QXGF01001196">
    <property type="protein sequence ID" value="KAE8931800.1"/>
    <property type="molecule type" value="Genomic_DNA"/>
</dbReference>
<comment type="similarity">
    <text evidence="1">Belongs to the multicopper oxidase family.</text>
</comment>
<evidence type="ECO:0000313" key="22">
    <source>
        <dbReference type="Proteomes" id="UP000486351"/>
    </source>
</evidence>
<dbReference type="Pfam" id="PF07732">
    <property type="entry name" value="Cu-oxidase_3"/>
    <property type="match status" value="1"/>
</dbReference>
<dbReference type="Proteomes" id="UP000437068">
    <property type="component" value="Unassembled WGS sequence"/>
</dbReference>
<evidence type="ECO:0000259" key="5">
    <source>
        <dbReference type="Pfam" id="PF07731"/>
    </source>
</evidence>
<accession>A0A6A3S1I3</accession>
<dbReference type="EMBL" id="QXGD01001134">
    <property type="protein sequence ID" value="KAE9213819.1"/>
    <property type="molecule type" value="Genomic_DNA"/>
</dbReference>
<feature type="compositionally biased region" description="Low complexity" evidence="4">
    <location>
        <begin position="628"/>
        <end position="643"/>
    </location>
</feature>
<evidence type="ECO:0000256" key="1">
    <source>
        <dbReference type="ARBA" id="ARBA00010609"/>
    </source>
</evidence>
<evidence type="ECO:0000313" key="15">
    <source>
        <dbReference type="Proteomes" id="UP000429523"/>
    </source>
</evidence>
<reference evidence="15 16" key="1">
    <citation type="submission" date="2018-08" db="EMBL/GenBank/DDBJ databases">
        <title>Genomic investigation of the strawberry pathogen Phytophthora fragariae indicates pathogenicity is determined by transcriptional variation in three key races.</title>
        <authorList>
            <person name="Adams T.M."/>
            <person name="Armitage A.D."/>
            <person name="Sobczyk M.K."/>
            <person name="Bates H.J."/>
            <person name="Dunwell J.M."/>
            <person name="Nellist C.F."/>
            <person name="Harrison R.J."/>
        </authorList>
    </citation>
    <scope>NUCLEOTIDE SEQUENCE [LARGE SCALE GENOMIC DNA]</scope>
    <source>
        <strain evidence="14 17">A4</strain>
        <strain evidence="12 18">BC-1</strain>
        <strain evidence="11 16">NOV-27</strain>
        <strain evidence="10 19">NOV-5</strain>
        <strain evidence="9 20">NOV-71</strain>
        <strain evidence="13 22">NOV-77</strain>
        <strain evidence="7 15">NOV-9</strain>
        <strain evidence="8 21">SCRP245</strain>
    </source>
</reference>
<dbReference type="InterPro" id="IPR002355">
    <property type="entry name" value="Cu_oxidase_Cu_BS"/>
</dbReference>
<evidence type="ECO:0000256" key="3">
    <source>
        <dbReference type="ARBA" id="ARBA00023002"/>
    </source>
</evidence>
<evidence type="ECO:0000313" key="13">
    <source>
        <dbReference type="EMBL" id="KAE9323201.1"/>
    </source>
</evidence>
<feature type="domain" description="Plastocyanin-like" evidence="6">
    <location>
        <begin position="126"/>
        <end position="231"/>
    </location>
</feature>
<dbReference type="InterPro" id="IPR045087">
    <property type="entry name" value="Cu-oxidase_fam"/>
</dbReference>
<dbReference type="PANTHER" id="PTHR11709">
    <property type="entry name" value="MULTI-COPPER OXIDASE"/>
    <property type="match status" value="1"/>
</dbReference>
<feature type="region of interest" description="Disordered" evidence="4">
    <location>
        <begin position="621"/>
        <end position="672"/>
    </location>
</feature>
<evidence type="ECO:0000313" key="9">
    <source>
        <dbReference type="EMBL" id="KAE9107967.1"/>
    </source>
</evidence>
<evidence type="ECO:0000256" key="4">
    <source>
        <dbReference type="SAM" id="MobiDB-lite"/>
    </source>
</evidence>
<dbReference type="InterPro" id="IPR011707">
    <property type="entry name" value="Cu-oxidase-like_N"/>
</dbReference>
<evidence type="ECO:0000313" key="16">
    <source>
        <dbReference type="Proteomes" id="UP000433483"/>
    </source>
</evidence>
<protein>
    <recommendedName>
        <fullName evidence="23">Multicopper oxidase</fullName>
    </recommendedName>
</protein>
<dbReference type="Proteomes" id="UP000433483">
    <property type="component" value="Unassembled WGS sequence"/>
</dbReference>
<evidence type="ECO:0000313" key="11">
    <source>
        <dbReference type="EMBL" id="KAE9196382.1"/>
    </source>
</evidence>
<feature type="compositionally biased region" description="Acidic residues" evidence="4">
    <location>
        <begin position="644"/>
        <end position="655"/>
    </location>
</feature>
<keyword evidence="2" id="KW-0479">Metal-binding</keyword>
<dbReference type="Gene3D" id="2.60.40.420">
    <property type="entry name" value="Cupredoxins - blue copper proteins"/>
    <property type="match status" value="3"/>
</dbReference>
<feature type="domain" description="Plastocyanin-like" evidence="5">
    <location>
        <begin position="539"/>
        <end position="619"/>
    </location>
</feature>
<keyword evidence="3" id="KW-0560">Oxidoreductase</keyword>
<evidence type="ECO:0000313" key="21">
    <source>
        <dbReference type="Proteomes" id="UP000460718"/>
    </source>
</evidence>
<dbReference type="EMBL" id="QXFY01001252">
    <property type="protein sequence ID" value="KAE9323201.1"/>
    <property type="molecule type" value="Genomic_DNA"/>
</dbReference>
<dbReference type="GO" id="GO:0016491">
    <property type="term" value="F:oxidoreductase activity"/>
    <property type="evidence" value="ECO:0007669"/>
    <property type="project" value="UniProtKB-KW"/>
</dbReference>
<evidence type="ECO:0000313" key="8">
    <source>
        <dbReference type="EMBL" id="KAE8998273.1"/>
    </source>
</evidence>
<dbReference type="Proteomes" id="UP000460718">
    <property type="component" value="Unassembled WGS sequence"/>
</dbReference>
<dbReference type="InterPro" id="IPR011706">
    <property type="entry name" value="Cu-oxidase_C"/>
</dbReference>
<name>A0A6A3S1I3_9STRA</name>
<dbReference type="Proteomes" id="UP000441208">
    <property type="component" value="Unassembled WGS sequence"/>
</dbReference>
<dbReference type="PROSITE" id="PS00080">
    <property type="entry name" value="MULTICOPPER_OXIDASE2"/>
    <property type="match status" value="1"/>
</dbReference>
<dbReference type="EMBL" id="QXFZ01000689">
    <property type="protein sequence ID" value="KAE9107967.1"/>
    <property type="molecule type" value="Genomic_DNA"/>
</dbReference>
<dbReference type="Proteomes" id="UP000440367">
    <property type="component" value="Unassembled WGS sequence"/>
</dbReference>
<keyword evidence="16" id="KW-1185">Reference proteome</keyword>
<evidence type="ECO:0000313" key="10">
    <source>
        <dbReference type="EMBL" id="KAE9131260.1"/>
    </source>
</evidence>
<dbReference type="OrthoDB" id="2121828at2759"/>
<dbReference type="CDD" id="cd13853">
    <property type="entry name" value="CuRO_1_Tth-MCO_like"/>
    <property type="match status" value="1"/>
</dbReference>
<dbReference type="Proteomes" id="UP000486351">
    <property type="component" value="Unassembled WGS sequence"/>
</dbReference>